<sequence>MKHLTTIEYSIKVTPVFKLCLKKLNAFLTRKFNQNVASETKQAIKSKVKSQLSGNPYSAPHSDRLLELGLTEYRQLLVDSHNVVFYRVDESTKTIILLLVIDSRQDLKKLLFEVNLLV</sequence>
<evidence type="ECO:0000313" key="3">
    <source>
        <dbReference type="Proteomes" id="UP001595477"/>
    </source>
</evidence>
<keyword evidence="1" id="KW-1277">Toxin-antitoxin system</keyword>
<dbReference type="RefSeq" id="WP_241155728.1">
    <property type="nucleotide sequence ID" value="NZ_JBHRSX010000034.1"/>
</dbReference>
<proteinExistence type="predicted"/>
<dbReference type="InterPro" id="IPR007712">
    <property type="entry name" value="RelE/ParE_toxin"/>
</dbReference>
<name>A0ABV7K105_9ALTE</name>
<evidence type="ECO:0000313" key="2">
    <source>
        <dbReference type="EMBL" id="MFC3202997.1"/>
    </source>
</evidence>
<reference evidence="3" key="1">
    <citation type="journal article" date="2019" name="Int. J. Syst. Evol. Microbiol.">
        <title>The Global Catalogue of Microorganisms (GCM) 10K type strain sequencing project: providing services to taxonomists for standard genome sequencing and annotation.</title>
        <authorList>
            <consortium name="The Broad Institute Genomics Platform"/>
            <consortium name="The Broad Institute Genome Sequencing Center for Infectious Disease"/>
            <person name="Wu L."/>
            <person name="Ma J."/>
        </authorList>
    </citation>
    <scope>NUCLEOTIDE SEQUENCE [LARGE SCALE GENOMIC DNA]</scope>
    <source>
        <strain evidence="3">KCTC 52449</strain>
    </source>
</reference>
<evidence type="ECO:0000256" key="1">
    <source>
        <dbReference type="ARBA" id="ARBA00022649"/>
    </source>
</evidence>
<organism evidence="2 3">
    <name type="scientific">Alteromonas oceani</name>
    <dbReference type="NCBI Taxonomy" id="2071609"/>
    <lineage>
        <taxon>Bacteria</taxon>
        <taxon>Pseudomonadati</taxon>
        <taxon>Pseudomonadota</taxon>
        <taxon>Gammaproteobacteria</taxon>
        <taxon>Alteromonadales</taxon>
        <taxon>Alteromonadaceae</taxon>
        <taxon>Alteromonas/Salinimonas group</taxon>
        <taxon>Alteromonas</taxon>
    </lineage>
</organism>
<comment type="caution">
    <text evidence="2">The sequence shown here is derived from an EMBL/GenBank/DDBJ whole genome shotgun (WGS) entry which is preliminary data.</text>
</comment>
<keyword evidence="3" id="KW-1185">Reference proteome</keyword>
<protein>
    <submittedName>
        <fullName evidence="2">Type II toxin-antitoxin system RelE/ParE family toxin</fullName>
    </submittedName>
</protein>
<dbReference type="EMBL" id="JBHRSX010000034">
    <property type="protein sequence ID" value="MFC3202997.1"/>
    <property type="molecule type" value="Genomic_DNA"/>
</dbReference>
<dbReference type="Proteomes" id="UP001595477">
    <property type="component" value="Unassembled WGS sequence"/>
</dbReference>
<dbReference type="Gene3D" id="3.30.2310.20">
    <property type="entry name" value="RelE-like"/>
    <property type="match status" value="1"/>
</dbReference>
<gene>
    <name evidence="2" type="ORF">ACFOEW_14365</name>
</gene>
<dbReference type="InterPro" id="IPR035093">
    <property type="entry name" value="RelE/ParE_toxin_dom_sf"/>
</dbReference>
<dbReference type="Pfam" id="PF05016">
    <property type="entry name" value="ParE_toxin"/>
    <property type="match status" value="1"/>
</dbReference>
<accession>A0ABV7K105</accession>